<dbReference type="EMBL" id="BMGL01000014">
    <property type="protein sequence ID" value="GGE21189.1"/>
    <property type="molecule type" value="Genomic_DNA"/>
</dbReference>
<keyword evidence="11" id="KW-1185">Reference proteome</keyword>
<keyword evidence="9" id="KW-1003">Cell membrane</keyword>
<dbReference type="InterPro" id="IPR004131">
    <property type="entry name" value="PPase-energised_H-pump"/>
</dbReference>
<keyword evidence="5 9" id="KW-1278">Translocase</keyword>
<feature type="site" description="Determinant of potassium dependence" evidence="9">
    <location>
        <position position="461"/>
    </location>
</feature>
<evidence type="ECO:0000256" key="5">
    <source>
        <dbReference type="ARBA" id="ARBA00022967"/>
    </source>
</evidence>
<organism evidence="10 11">
    <name type="scientific">Psychroflexus salis</name>
    <dbReference type="NCBI Taxonomy" id="1526574"/>
    <lineage>
        <taxon>Bacteria</taxon>
        <taxon>Pseudomonadati</taxon>
        <taxon>Bacteroidota</taxon>
        <taxon>Flavobacteriia</taxon>
        <taxon>Flavobacteriales</taxon>
        <taxon>Flavobacteriaceae</taxon>
        <taxon>Psychroflexus</taxon>
    </lineage>
</organism>
<dbReference type="GO" id="GO:0000287">
    <property type="term" value="F:magnesium ion binding"/>
    <property type="evidence" value="ECO:0007669"/>
    <property type="project" value="UniProtKB-UniRule"/>
</dbReference>
<dbReference type="GO" id="GO:0012505">
    <property type="term" value="C:endomembrane system"/>
    <property type="evidence" value="ECO:0007669"/>
    <property type="project" value="UniProtKB-SubCell"/>
</dbReference>
<dbReference type="NCBIfam" id="NF001960">
    <property type="entry name" value="PRK00733.3-5"/>
    <property type="match status" value="1"/>
</dbReference>
<feature type="transmembrane region" description="Helical" evidence="9">
    <location>
        <begin position="499"/>
        <end position="518"/>
    </location>
</feature>
<feature type="transmembrane region" description="Helical" evidence="9">
    <location>
        <begin position="289"/>
        <end position="307"/>
    </location>
</feature>
<feature type="transmembrane region" description="Helical" evidence="9">
    <location>
        <begin position="467"/>
        <end position="487"/>
    </location>
</feature>
<comment type="subcellular location">
    <subcellularLocation>
        <location evidence="9">Cell membrane</location>
        <topology evidence="9">Multi-pass membrane protein</topology>
    </subcellularLocation>
    <subcellularLocation>
        <location evidence="1">Endomembrane system</location>
        <topology evidence="1">Multi-pass membrane protein</topology>
    </subcellularLocation>
</comment>
<dbReference type="GO" id="GO:0009678">
    <property type="term" value="F:diphosphate hydrolysis-driven proton transmembrane transporter activity"/>
    <property type="evidence" value="ECO:0007669"/>
    <property type="project" value="UniProtKB-UniRule"/>
</dbReference>
<keyword evidence="6 9" id="KW-1133">Transmembrane helix</keyword>
<keyword evidence="2 9" id="KW-0813">Transport</keyword>
<keyword evidence="9" id="KW-0739">Sodium transport</keyword>
<evidence type="ECO:0000256" key="9">
    <source>
        <dbReference type="HAMAP-Rule" id="MF_01129"/>
    </source>
</evidence>
<reference evidence="10 11" key="1">
    <citation type="journal article" date="2014" name="Int. J. Syst. Evol. Microbiol.">
        <title>Complete genome sequence of Corynebacterium casei LMG S-19264T (=DSM 44701T), isolated from a smear-ripened cheese.</title>
        <authorList>
            <consortium name="US DOE Joint Genome Institute (JGI-PGF)"/>
            <person name="Walter F."/>
            <person name="Albersmeier A."/>
            <person name="Kalinowski J."/>
            <person name="Ruckert C."/>
        </authorList>
    </citation>
    <scope>NUCLEOTIDE SEQUENCE [LARGE SCALE GENOMIC DNA]</scope>
    <source>
        <strain evidence="10 11">CGMCC 1.12925</strain>
    </source>
</reference>
<keyword evidence="4 9" id="KW-0460">Magnesium</keyword>
<evidence type="ECO:0000256" key="8">
    <source>
        <dbReference type="ARBA" id="ARBA00023136"/>
    </source>
</evidence>
<feature type="transmembrane region" description="Helical" evidence="9">
    <location>
        <begin position="47"/>
        <end position="70"/>
    </location>
</feature>
<evidence type="ECO:0000313" key="10">
    <source>
        <dbReference type="EMBL" id="GGE21189.1"/>
    </source>
</evidence>
<comment type="function">
    <text evidence="9">Sodium pump that utilizes the energy of pyrophosphate hydrolysis as the driving force for Na(+) movement across the membrane.</text>
</comment>
<gene>
    <name evidence="9" type="primary">hppA</name>
    <name evidence="10" type="ORF">GCM10010831_22810</name>
</gene>
<comment type="subunit">
    <text evidence="9">Homodimer.</text>
</comment>
<feature type="transmembrane region" description="Helical" evidence="9">
    <location>
        <begin position="91"/>
        <end position="124"/>
    </location>
</feature>
<dbReference type="GO" id="GO:0004427">
    <property type="term" value="F:inorganic diphosphate phosphatase activity"/>
    <property type="evidence" value="ECO:0007669"/>
    <property type="project" value="UniProtKB-UniRule"/>
</dbReference>
<protein>
    <recommendedName>
        <fullName evidence="9">Putative K(+)-stimulated pyrophosphate-energized sodium pump</fullName>
        <ecNumber evidence="9">7.2.3.1</ecNumber>
    </recommendedName>
    <alternativeName>
        <fullName evidence="9">Membrane-bound sodium-translocating pyrophosphatase</fullName>
    </alternativeName>
    <alternativeName>
        <fullName evidence="9">Pyrophosphate-energized inorganic pyrophosphatase</fullName>
        <shortName evidence="9">Na(+)-PPase</shortName>
    </alternativeName>
</protein>
<keyword evidence="9" id="KW-0630">Potassium</keyword>
<dbReference type="PANTHER" id="PTHR31998">
    <property type="entry name" value="K(+)-INSENSITIVE PYROPHOSPHATE-ENERGIZED PROTON PUMP"/>
    <property type="match status" value="1"/>
</dbReference>
<evidence type="ECO:0000256" key="6">
    <source>
        <dbReference type="ARBA" id="ARBA00022989"/>
    </source>
</evidence>
<dbReference type="GO" id="GO:0006814">
    <property type="term" value="P:sodium ion transport"/>
    <property type="evidence" value="ECO:0007669"/>
    <property type="project" value="UniProtKB-UniRule"/>
</dbReference>
<comment type="activity regulation">
    <text evidence="9">Requires K(+) for maximal activity.</text>
</comment>
<dbReference type="Proteomes" id="UP000599688">
    <property type="component" value="Unassembled WGS sequence"/>
</dbReference>
<comment type="catalytic activity">
    <reaction evidence="9">
        <text>Na(+)(in) + diphosphate + H2O = Na(+)(out) + 2 phosphate + H(+)</text>
        <dbReference type="Rhea" id="RHEA:57884"/>
        <dbReference type="ChEBI" id="CHEBI:15377"/>
        <dbReference type="ChEBI" id="CHEBI:15378"/>
        <dbReference type="ChEBI" id="CHEBI:29101"/>
        <dbReference type="ChEBI" id="CHEBI:33019"/>
        <dbReference type="ChEBI" id="CHEBI:43474"/>
        <dbReference type="EC" id="7.2.3.1"/>
    </reaction>
</comment>
<dbReference type="NCBIfam" id="NF001955">
    <property type="entry name" value="PRK00733.2-4"/>
    <property type="match status" value="1"/>
</dbReference>
<keyword evidence="7 9" id="KW-0406">Ion transport</keyword>
<dbReference type="EC" id="7.2.3.1" evidence="9"/>
<feature type="transmembrane region" description="Helical" evidence="9">
    <location>
        <begin position="210"/>
        <end position="228"/>
    </location>
</feature>
<evidence type="ECO:0000256" key="7">
    <source>
        <dbReference type="ARBA" id="ARBA00023065"/>
    </source>
</evidence>
<evidence type="ECO:0000256" key="1">
    <source>
        <dbReference type="ARBA" id="ARBA00004127"/>
    </source>
</evidence>
<dbReference type="NCBIfam" id="TIGR01104">
    <property type="entry name" value="V_PPase"/>
    <property type="match status" value="1"/>
</dbReference>
<evidence type="ECO:0000256" key="2">
    <source>
        <dbReference type="ARBA" id="ARBA00022448"/>
    </source>
</evidence>
<feature type="transmembrane region" description="Helical" evidence="9">
    <location>
        <begin position="590"/>
        <end position="606"/>
    </location>
</feature>
<comment type="similarity">
    <text evidence="9">Belongs to the H(+)-translocating pyrophosphatase (TC 3.A.10) family. K(+)-stimulated subfamily.</text>
</comment>
<accession>A0A917A088</accession>
<proteinExistence type="inferred from homology"/>
<keyword evidence="3 9" id="KW-0812">Transmembrane</keyword>
<keyword evidence="9" id="KW-0915">Sodium</keyword>
<keyword evidence="8 9" id="KW-0472">Membrane</keyword>
<feature type="transmembrane region" description="Helical" evidence="9">
    <location>
        <begin position="248"/>
        <end position="268"/>
    </location>
</feature>
<feature type="transmembrane region" description="Helical" evidence="9">
    <location>
        <begin position="566"/>
        <end position="584"/>
    </location>
</feature>
<dbReference type="PIRSF" id="PIRSF001265">
    <property type="entry name" value="H+-PPase"/>
    <property type="match status" value="1"/>
</dbReference>
<evidence type="ECO:0000313" key="11">
    <source>
        <dbReference type="Proteomes" id="UP000599688"/>
    </source>
</evidence>
<name>A0A917A088_9FLAO</name>
<evidence type="ECO:0000256" key="4">
    <source>
        <dbReference type="ARBA" id="ARBA00022842"/>
    </source>
</evidence>
<dbReference type="GO" id="GO:0030955">
    <property type="term" value="F:potassium ion binding"/>
    <property type="evidence" value="ECO:0007669"/>
    <property type="project" value="UniProtKB-UniRule"/>
</dbReference>
<dbReference type="GO" id="GO:0005886">
    <property type="term" value="C:plasma membrane"/>
    <property type="evidence" value="ECO:0007669"/>
    <property type="project" value="UniProtKB-SubCell"/>
</dbReference>
<comment type="caution">
    <text evidence="10">The sequence shown here is derived from an EMBL/GenBank/DDBJ whole genome shotgun (WGS) entry which is preliminary data.</text>
</comment>
<sequence>MQQISKSIKEGALAFLNAEYRLLLVFVLIASIALFFVSQAVETTSWFIIPAFIVGAFFSGLAGNIGMRVATDANARTAEAAKTSLPQALKVSFSGGTVMGLGVAGLAVLGLSLIFLFLMGQFLVEGSGKFYEEMTIVLEALAGFSLGAESIALFARVGGGIYTKAADVGADLVGKVEAGIPEDDPRNPATIADNVGDNVGDVAGMGADLFGSYVATVLAAMVLGNYVIRDMSTLTQFTDNFNNMGPILLPLVIAGVGVLASIIGTFFVRIGSNEAKEATVQRALDIANWSSIILTGIVTWFLIQWMLPNTINMDFFGEGLKEVPSRHVFYACLIGLAVGALISMVTAYYTSLGKKPVLDIVKNSSTGAATNIIAGLAVGMKSTFWSVLLFAAAIYGSYALAGFYGVALAASAMMATTAMQLAIDAFGPIADNAGGVAEMSELDEKVRERTDILDSVGNTTAAVGKGFAIASAALTALALFAAYVTFTGIEGINIYKADVLAMLFVGGMIPVVFSALAMKSVGKAAMEMVKEVRRQFKEIPGIMEGTGTPEYAKCVDISTKAALREMILPGLITIVTPILVGWIFGAEPLGGYMAGVCVSGVMWAIFQNNAGGAWDNAKKSFEAGVEIDGKMQYKGSEAHKAAVTGDTVGDPFKDTSGPSMNILIKLTCLVGLVIAPVLGHQDDKGTSDNDFNEKNQIEVTIDESNHRAALQDVN</sequence>
<comment type="caution">
    <text evidence="9">Lacks conserved residue(s) required for the propagation of feature annotation.</text>
</comment>
<comment type="cofactor">
    <cofactor evidence="9">
        <name>Mg(2+)</name>
        <dbReference type="ChEBI" id="CHEBI:18420"/>
    </cofactor>
</comment>
<feature type="transmembrane region" description="Helical" evidence="9">
    <location>
        <begin position="20"/>
        <end position="41"/>
    </location>
</feature>
<dbReference type="Pfam" id="PF03030">
    <property type="entry name" value="H_PPase"/>
    <property type="match status" value="1"/>
</dbReference>
<dbReference type="AlphaFoldDB" id="A0A917A088"/>
<dbReference type="HAMAP" id="MF_01129">
    <property type="entry name" value="PPase_energized_pump"/>
    <property type="match status" value="1"/>
</dbReference>
<evidence type="ECO:0000256" key="3">
    <source>
        <dbReference type="ARBA" id="ARBA00022692"/>
    </source>
</evidence>
<feature type="transmembrane region" description="Helical" evidence="9">
    <location>
        <begin position="327"/>
        <end position="351"/>
    </location>
</feature>